<dbReference type="Pfam" id="PF00089">
    <property type="entry name" value="Trypsin"/>
    <property type="match status" value="1"/>
</dbReference>
<evidence type="ECO:0000313" key="5">
    <source>
        <dbReference type="Proteomes" id="UP000659223"/>
    </source>
</evidence>
<dbReference type="InterPro" id="IPR018114">
    <property type="entry name" value="TRYPSIN_HIS"/>
</dbReference>
<feature type="domain" description="Peptidase S1A alpha-lytic prodomain" evidence="3">
    <location>
        <begin position="129"/>
        <end position="178"/>
    </location>
</feature>
<dbReference type="EMBL" id="BMUT01000003">
    <property type="protein sequence ID" value="GGX74892.1"/>
    <property type="molecule type" value="Genomic_DNA"/>
</dbReference>
<keyword evidence="5" id="KW-1185">Reference proteome</keyword>
<dbReference type="InterPro" id="IPR009003">
    <property type="entry name" value="Peptidase_S1_PA"/>
</dbReference>
<evidence type="ECO:0000313" key="4">
    <source>
        <dbReference type="EMBL" id="GGX74892.1"/>
    </source>
</evidence>
<organism evidence="4 5">
    <name type="scientific">Streptomyces hiroshimensis</name>
    <dbReference type="NCBI Taxonomy" id="66424"/>
    <lineage>
        <taxon>Bacteria</taxon>
        <taxon>Bacillati</taxon>
        <taxon>Actinomycetota</taxon>
        <taxon>Actinomycetes</taxon>
        <taxon>Kitasatosporales</taxon>
        <taxon>Streptomycetaceae</taxon>
        <taxon>Streptomyces</taxon>
    </lineage>
</organism>
<dbReference type="CDD" id="cd21112">
    <property type="entry name" value="alphaLP-like"/>
    <property type="match status" value="1"/>
</dbReference>
<dbReference type="GO" id="GO:0006508">
    <property type="term" value="P:proteolysis"/>
    <property type="evidence" value="ECO:0007669"/>
    <property type="project" value="UniProtKB-KW"/>
</dbReference>
<dbReference type="PROSITE" id="PS00134">
    <property type="entry name" value="TRYPSIN_HIS"/>
    <property type="match status" value="1"/>
</dbReference>
<dbReference type="Gene3D" id="2.40.10.10">
    <property type="entry name" value="Trypsin-like serine proteases"/>
    <property type="match status" value="2"/>
</dbReference>
<dbReference type="SUPFAM" id="SSF50494">
    <property type="entry name" value="Trypsin-like serine proteases"/>
    <property type="match status" value="1"/>
</dbReference>
<evidence type="ECO:0000259" key="2">
    <source>
        <dbReference type="Pfam" id="PF00089"/>
    </source>
</evidence>
<keyword evidence="1" id="KW-0732">Signal</keyword>
<dbReference type="InterPro" id="IPR001254">
    <property type="entry name" value="Trypsin_dom"/>
</dbReference>
<accession>A0ABQ2Y9E1</accession>
<dbReference type="InterPro" id="IPR035070">
    <property type="entry name" value="Streptogrisin_prodomain"/>
</dbReference>
<evidence type="ECO:0000256" key="1">
    <source>
        <dbReference type="SAM" id="SignalP"/>
    </source>
</evidence>
<dbReference type="PROSITE" id="PS51318">
    <property type="entry name" value="TAT"/>
    <property type="match status" value="1"/>
</dbReference>
<proteinExistence type="predicted"/>
<feature type="domain" description="Peptidase S1" evidence="2">
    <location>
        <begin position="225"/>
        <end position="376"/>
    </location>
</feature>
<dbReference type="InterPro" id="IPR004236">
    <property type="entry name" value="Pept_S1_alpha_lytic"/>
</dbReference>
<comment type="caution">
    <text evidence="4">The sequence shown here is derived from an EMBL/GenBank/DDBJ whole genome shotgun (WGS) entry which is preliminary data.</text>
</comment>
<dbReference type="GO" id="GO:0008233">
    <property type="term" value="F:peptidase activity"/>
    <property type="evidence" value="ECO:0007669"/>
    <property type="project" value="UniProtKB-KW"/>
</dbReference>
<sequence length="407" mass="43037">MKHMRKRSALLAAAAVLAVTGGVATQLPASASATTAAGAPRSMSAYMSAAASALAADTGLTPSQAAGRLAAQDDLSSKALAFRKQHMAATPGVWIDVARGEAHANVTTSAAARAARQAGVVPHTATYAATDLKRVKDQLDAAARELPPNSSWHVDDRDNRVVIDLPSGTDATSIMGKAGIAKADREKIKVTTHKEKTSRYGLAGGDGLRIGKATCSAGIMVNWSGTDYLVTAGHCVQTGDRVERHDGSTNRRGENVGTVEERQFPYSDYALVRVNSPREWFPSGHVVNKYDGGFNSYDDYIRNPRPELTSGSYVCTSGVTSGWKCGKFQEDGEAWKDSDGHTTYNLIKAKVSNDEGDSGGAAIYGTKAVGTIVGGRIGGEYTYIQPLSTVIQNHGGDNSMRVVDWQQ</sequence>
<keyword evidence="4" id="KW-0645">Protease</keyword>
<feature type="chain" id="PRO_5045949412" evidence="1">
    <location>
        <begin position="25"/>
        <end position="407"/>
    </location>
</feature>
<feature type="signal peptide" evidence="1">
    <location>
        <begin position="1"/>
        <end position="24"/>
    </location>
</feature>
<dbReference type="Gene3D" id="3.30.300.50">
    <property type="match status" value="2"/>
</dbReference>
<keyword evidence="4" id="KW-0378">Hydrolase</keyword>
<dbReference type="InterPro" id="IPR043504">
    <property type="entry name" value="Peptidase_S1_PA_chymotrypsin"/>
</dbReference>
<name>A0ABQ2Y9E1_9ACTN</name>
<reference evidence="5" key="1">
    <citation type="journal article" date="2019" name="Int. J. Syst. Evol. Microbiol.">
        <title>The Global Catalogue of Microorganisms (GCM) 10K type strain sequencing project: providing services to taxonomists for standard genome sequencing and annotation.</title>
        <authorList>
            <consortium name="The Broad Institute Genomics Platform"/>
            <consortium name="The Broad Institute Genome Sequencing Center for Infectious Disease"/>
            <person name="Wu L."/>
            <person name="Ma J."/>
        </authorList>
    </citation>
    <scope>NUCLEOTIDE SEQUENCE [LARGE SCALE GENOMIC DNA]</scope>
    <source>
        <strain evidence="5">JCM 4586</strain>
    </source>
</reference>
<gene>
    <name evidence="4" type="ORF">GCM10010324_20320</name>
</gene>
<dbReference type="Pfam" id="PF02983">
    <property type="entry name" value="Pro_Al_protease"/>
    <property type="match status" value="1"/>
</dbReference>
<dbReference type="Proteomes" id="UP000659223">
    <property type="component" value="Unassembled WGS sequence"/>
</dbReference>
<evidence type="ECO:0000259" key="3">
    <source>
        <dbReference type="Pfam" id="PF02983"/>
    </source>
</evidence>
<dbReference type="InterPro" id="IPR006311">
    <property type="entry name" value="TAT_signal"/>
</dbReference>
<protein>
    <submittedName>
        <fullName evidence="4">Serine protease</fullName>
    </submittedName>
</protein>